<feature type="domain" description="PNPLA" evidence="6">
    <location>
        <begin position="52"/>
        <end position="257"/>
    </location>
</feature>
<dbReference type="SUPFAM" id="SSF52151">
    <property type="entry name" value="FabD/lysophospholipase-like"/>
    <property type="match status" value="1"/>
</dbReference>
<keyword evidence="1 4" id="KW-0378">Hydrolase</keyword>
<dbReference type="InterPro" id="IPR050301">
    <property type="entry name" value="NTE"/>
</dbReference>
<evidence type="ECO:0000313" key="8">
    <source>
        <dbReference type="Proteomes" id="UP000194137"/>
    </source>
</evidence>
<dbReference type="PANTHER" id="PTHR14226:SF57">
    <property type="entry name" value="BLR7027 PROTEIN"/>
    <property type="match status" value="1"/>
</dbReference>
<protein>
    <recommendedName>
        <fullName evidence="6">PNPLA domain-containing protein</fullName>
    </recommendedName>
</protein>
<dbReference type="GO" id="GO:0016042">
    <property type="term" value="P:lipid catabolic process"/>
    <property type="evidence" value="ECO:0007669"/>
    <property type="project" value="UniProtKB-UniRule"/>
</dbReference>
<keyword evidence="2 4" id="KW-0442">Lipid degradation</keyword>
<organism evidence="7 8">
    <name type="scientific">Pseudorhodoplanes sinuspersici</name>
    <dbReference type="NCBI Taxonomy" id="1235591"/>
    <lineage>
        <taxon>Bacteria</taxon>
        <taxon>Pseudomonadati</taxon>
        <taxon>Pseudomonadota</taxon>
        <taxon>Alphaproteobacteria</taxon>
        <taxon>Hyphomicrobiales</taxon>
        <taxon>Pseudorhodoplanes</taxon>
    </lineage>
</organism>
<dbReference type="InterPro" id="IPR016035">
    <property type="entry name" value="Acyl_Trfase/lysoPLipase"/>
</dbReference>
<keyword evidence="8" id="KW-1185">Reference proteome</keyword>
<accession>A0A1W6ZVX4</accession>
<dbReference type="KEGG" id="psin:CAK95_21720"/>
<sequence>MPSVSAKCHPGVTSPSSHFGGHEGDSQVDARVTNTRRPSGVTRPERCDRIALVLQGGGALGAYQAGVYQALHEVGLEPEWVSGVSIGAINSAIIAGNPPRRRLERLRQFWERITERKIWNYTPDGDVFRRMRNTQSSWMTMMQGQPGFFTPRKSGPWLSVAGAEDATSYYDNAPLRETLLELVDFNLINEQQVRFSVGAVNVLNGNFLYFDNAKEDIEPEHIMASGALPPALPMTKIGTDYFWDGGIVSNTPLQHLLDQDDDLNTLVFQVDLFSARGTLPRDIQDVMARQKDIMYSSRTRYTTDVFRRMYNLKTKLHQVLSKVPEDQLSDDERKLKEELRDLPEIAILHLIYQQKAYESHAKDYEFSGTSMREHWQSGYEDTKRTLRRHDWLEIPPEGEGIVVHDVHREERG</sequence>
<feature type="short sequence motif" description="DGA/G" evidence="4">
    <location>
        <begin position="244"/>
        <end position="246"/>
    </location>
</feature>
<keyword evidence="3 4" id="KW-0443">Lipid metabolism</keyword>
<dbReference type="PROSITE" id="PS51635">
    <property type="entry name" value="PNPLA"/>
    <property type="match status" value="1"/>
</dbReference>
<dbReference type="STRING" id="1235591.CAK95_21720"/>
<dbReference type="AlphaFoldDB" id="A0A1W6ZVX4"/>
<evidence type="ECO:0000256" key="5">
    <source>
        <dbReference type="SAM" id="MobiDB-lite"/>
    </source>
</evidence>
<feature type="region of interest" description="Disordered" evidence="5">
    <location>
        <begin position="1"/>
        <end position="42"/>
    </location>
</feature>
<reference evidence="7 8" key="1">
    <citation type="submission" date="2017-05" db="EMBL/GenBank/DDBJ databases">
        <title>Full genome sequence of Pseudorhodoplanes sinuspersici.</title>
        <authorList>
            <person name="Dastgheib S.M.M."/>
            <person name="Shavandi M."/>
            <person name="Tirandaz H."/>
        </authorList>
    </citation>
    <scope>NUCLEOTIDE SEQUENCE [LARGE SCALE GENOMIC DNA]</scope>
    <source>
        <strain evidence="7 8">RIPI110</strain>
    </source>
</reference>
<dbReference type="Proteomes" id="UP000194137">
    <property type="component" value="Chromosome"/>
</dbReference>
<dbReference type="InterPro" id="IPR021095">
    <property type="entry name" value="DUF3734"/>
</dbReference>
<feature type="active site" description="Proton acceptor" evidence="4">
    <location>
        <position position="244"/>
    </location>
</feature>
<feature type="short sequence motif" description="GXGXXG" evidence="4">
    <location>
        <begin position="56"/>
        <end position="61"/>
    </location>
</feature>
<feature type="short sequence motif" description="GXSXG" evidence="4">
    <location>
        <begin position="83"/>
        <end position="87"/>
    </location>
</feature>
<dbReference type="PANTHER" id="PTHR14226">
    <property type="entry name" value="NEUROPATHY TARGET ESTERASE/SWISS CHEESE D.MELANOGASTER"/>
    <property type="match status" value="1"/>
</dbReference>
<dbReference type="Gene3D" id="3.40.1090.10">
    <property type="entry name" value="Cytosolic phospholipase A2 catalytic domain"/>
    <property type="match status" value="2"/>
</dbReference>
<dbReference type="CDD" id="cd07209">
    <property type="entry name" value="Pat_hypo_Ecoli_Z1214_like"/>
    <property type="match status" value="1"/>
</dbReference>
<evidence type="ECO:0000256" key="1">
    <source>
        <dbReference type="ARBA" id="ARBA00022801"/>
    </source>
</evidence>
<name>A0A1W6ZVX4_9HYPH</name>
<evidence type="ECO:0000313" key="7">
    <source>
        <dbReference type="EMBL" id="ARQ01428.1"/>
    </source>
</evidence>
<proteinExistence type="predicted"/>
<evidence type="ECO:0000259" key="6">
    <source>
        <dbReference type="PROSITE" id="PS51635"/>
    </source>
</evidence>
<evidence type="ECO:0000256" key="3">
    <source>
        <dbReference type="ARBA" id="ARBA00023098"/>
    </source>
</evidence>
<dbReference type="OrthoDB" id="9807112at2"/>
<dbReference type="Pfam" id="PF01734">
    <property type="entry name" value="Patatin"/>
    <property type="match status" value="1"/>
</dbReference>
<evidence type="ECO:0000256" key="4">
    <source>
        <dbReference type="PROSITE-ProRule" id="PRU01161"/>
    </source>
</evidence>
<feature type="active site" description="Nucleophile" evidence="4">
    <location>
        <position position="85"/>
    </location>
</feature>
<evidence type="ECO:0000256" key="2">
    <source>
        <dbReference type="ARBA" id="ARBA00022963"/>
    </source>
</evidence>
<gene>
    <name evidence="7" type="ORF">CAK95_21720</name>
</gene>
<dbReference type="EMBL" id="CP021112">
    <property type="protein sequence ID" value="ARQ01428.1"/>
    <property type="molecule type" value="Genomic_DNA"/>
</dbReference>
<dbReference type="Pfam" id="PF12536">
    <property type="entry name" value="DUF3734"/>
    <property type="match status" value="1"/>
</dbReference>
<dbReference type="GO" id="GO:0016787">
    <property type="term" value="F:hydrolase activity"/>
    <property type="evidence" value="ECO:0007669"/>
    <property type="project" value="UniProtKB-UniRule"/>
</dbReference>
<dbReference type="InterPro" id="IPR002641">
    <property type="entry name" value="PNPLA_dom"/>
</dbReference>